<proteinExistence type="predicted"/>
<feature type="region of interest" description="Disordered" evidence="1">
    <location>
        <begin position="51"/>
        <end position="72"/>
    </location>
</feature>
<dbReference type="EMBL" id="BMAU01021307">
    <property type="protein sequence ID" value="GFY11690.1"/>
    <property type="molecule type" value="Genomic_DNA"/>
</dbReference>
<dbReference type="Proteomes" id="UP000887159">
    <property type="component" value="Unassembled WGS sequence"/>
</dbReference>
<accession>A0A8X6VM97</accession>
<organism evidence="2 3">
    <name type="scientific">Trichonephila clavipes</name>
    <name type="common">Golden silk orbweaver</name>
    <name type="synonym">Nephila clavipes</name>
    <dbReference type="NCBI Taxonomy" id="2585209"/>
    <lineage>
        <taxon>Eukaryota</taxon>
        <taxon>Metazoa</taxon>
        <taxon>Ecdysozoa</taxon>
        <taxon>Arthropoda</taxon>
        <taxon>Chelicerata</taxon>
        <taxon>Arachnida</taxon>
        <taxon>Araneae</taxon>
        <taxon>Araneomorphae</taxon>
        <taxon>Entelegynae</taxon>
        <taxon>Araneoidea</taxon>
        <taxon>Nephilidae</taxon>
        <taxon>Trichonephila</taxon>
    </lineage>
</organism>
<comment type="caution">
    <text evidence="2">The sequence shown here is derived from an EMBL/GenBank/DDBJ whole genome shotgun (WGS) entry which is preliminary data.</text>
</comment>
<keyword evidence="3" id="KW-1185">Reference proteome</keyword>
<reference evidence="2" key="1">
    <citation type="submission" date="2020-08" db="EMBL/GenBank/DDBJ databases">
        <title>Multicomponent nature underlies the extraordinary mechanical properties of spider dragline silk.</title>
        <authorList>
            <person name="Kono N."/>
            <person name="Nakamura H."/>
            <person name="Mori M."/>
            <person name="Yoshida Y."/>
            <person name="Ohtoshi R."/>
            <person name="Malay A.D."/>
            <person name="Moran D.A.P."/>
            <person name="Tomita M."/>
            <person name="Numata K."/>
            <person name="Arakawa K."/>
        </authorList>
    </citation>
    <scope>NUCLEOTIDE SEQUENCE</scope>
</reference>
<protein>
    <submittedName>
        <fullName evidence="2">Uncharacterized protein</fullName>
    </submittedName>
</protein>
<gene>
    <name evidence="2" type="ORF">TNCV_2539721</name>
</gene>
<evidence type="ECO:0000313" key="3">
    <source>
        <dbReference type="Proteomes" id="UP000887159"/>
    </source>
</evidence>
<evidence type="ECO:0000256" key="1">
    <source>
        <dbReference type="SAM" id="MobiDB-lite"/>
    </source>
</evidence>
<sequence>MVSDRGWLCHEFEPSNTKDPPCKAAMHDKYVKSLKLPPQLVWQLGEGVPAQVSSTSLDHGSKLRSPSPKALV</sequence>
<evidence type="ECO:0000313" key="2">
    <source>
        <dbReference type="EMBL" id="GFY11690.1"/>
    </source>
</evidence>
<dbReference type="AlphaFoldDB" id="A0A8X6VM97"/>
<name>A0A8X6VM97_TRICX</name>